<sequence length="75" mass="8265">MRKFFVGHRLLNYVYRAPMMDGVIAGVVLDGGTREPLSTPRVSLTQWGVLGEAISGFSPGYLPKLLLDAQPFRSL</sequence>
<evidence type="ECO:0000313" key="1">
    <source>
        <dbReference type="EMBL" id="SPE17631.1"/>
    </source>
</evidence>
<dbReference type="Proteomes" id="UP000239735">
    <property type="component" value="Unassembled WGS sequence"/>
</dbReference>
<organism evidence="1 2">
    <name type="scientific">Candidatus Sulfuritelmatomonas gaucii</name>
    <dbReference type="NCBI Taxonomy" id="2043161"/>
    <lineage>
        <taxon>Bacteria</taxon>
        <taxon>Pseudomonadati</taxon>
        <taxon>Acidobacteriota</taxon>
        <taxon>Terriglobia</taxon>
        <taxon>Terriglobales</taxon>
        <taxon>Acidobacteriaceae</taxon>
        <taxon>Candidatus Sulfuritelmatomonas</taxon>
    </lineage>
</organism>
<reference evidence="2" key="1">
    <citation type="submission" date="2018-02" db="EMBL/GenBank/DDBJ databases">
        <authorList>
            <person name="Hausmann B."/>
        </authorList>
    </citation>
    <scope>NUCLEOTIDE SEQUENCE [LARGE SCALE GENOMIC DNA]</scope>
    <source>
        <strain evidence="2">Peat soil MAG SbA5</strain>
    </source>
</reference>
<proteinExistence type="predicted"/>
<dbReference type="AlphaFoldDB" id="A0A2N9L345"/>
<accession>A0A2N9L345</accession>
<gene>
    <name evidence="1" type="ORF">SBA5_1080010</name>
</gene>
<name>A0A2N9L345_9BACT</name>
<protein>
    <submittedName>
        <fullName evidence="1">Uncharacterized protein</fullName>
    </submittedName>
</protein>
<dbReference type="EMBL" id="OKRB01000011">
    <property type="protein sequence ID" value="SPE17631.1"/>
    <property type="molecule type" value="Genomic_DNA"/>
</dbReference>
<evidence type="ECO:0000313" key="2">
    <source>
        <dbReference type="Proteomes" id="UP000239735"/>
    </source>
</evidence>